<evidence type="ECO:0000313" key="4">
    <source>
        <dbReference type="Proteomes" id="UP000838763"/>
    </source>
</evidence>
<protein>
    <recommendedName>
        <fullName evidence="2">Protein kinase domain-containing protein</fullName>
    </recommendedName>
</protein>
<name>A0A9P1MAI9_9PEZI</name>
<evidence type="ECO:0000313" key="3">
    <source>
        <dbReference type="EMBL" id="CAI4214490.1"/>
    </source>
</evidence>
<dbReference type="Proteomes" id="UP000838763">
    <property type="component" value="Unassembled WGS sequence"/>
</dbReference>
<dbReference type="PANTHER" id="PTHR24359:SF1">
    <property type="entry name" value="INHIBITOR OF NUCLEAR FACTOR KAPPA-B KINASE EPSILON SUBUNIT HOMOLOG 1-RELATED"/>
    <property type="match status" value="1"/>
</dbReference>
<dbReference type="InterPro" id="IPR011009">
    <property type="entry name" value="Kinase-like_dom_sf"/>
</dbReference>
<dbReference type="EMBL" id="CALLCH030000011">
    <property type="protein sequence ID" value="CAI4214490.1"/>
    <property type="molecule type" value="Genomic_DNA"/>
</dbReference>
<dbReference type="GO" id="GO:0005524">
    <property type="term" value="F:ATP binding"/>
    <property type="evidence" value="ECO:0007669"/>
    <property type="project" value="InterPro"/>
</dbReference>
<organism evidence="3 4">
    <name type="scientific">Parascedosporium putredinis</name>
    <dbReference type="NCBI Taxonomy" id="1442378"/>
    <lineage>
        <taxon>Eukaryota</taxon>
        <taxon>Fungi</taxon>
        <taxon>Dikarya</taxon>
        <taxon>Ascomycota</taxon>
        <taxon>Pezizomycotina</taxon>
        <taxon>Sordariomycetes</taxon>
        <taxon>Hypocreomycetidae</taxon>
        <taxon>Microascales</taxon>
        <taxon>Microascaceae</taxon>
        <taxon>Parascedosporium</taxon>
    </lineage>
</organism>
<dbReference type="OrthoDB" id="1046782at2759"/>
<comment type="caution">
    <text evidence="3">The sequence shown here is derived from an EMBL/GenBank/DDBJ whole genome shotgun (WGS) entry which is preliminary data.</text>
</comment>
<gene>
    <name evidence="3" type="ORF">PPNO1_LOCUS4223</name>
</gene>
<evidence type="ECO:0000256" key="1">
    <source>
        <dbReference type="SAM" id="MobiDB-lite"/>
    </source>
</evidence>
<keyword evidence="4" id="KW-1185">Reference proteome</keyword>
<sequence>MQALALSEVPPNRGSGGRTTENILHIGGRFEHDSVKPQQEPLWNSDLVNYEGKHEEGNEATASGLDGLTLVEMFEFTLPKDSESRRPDCTPVSDLSDENVSGRQFKRVLASLILTRKADCIFDFVDHGLDDRKLCEAEFSLPDQDVMLEDEGYLQDLYKGYPGPCQDPEVWSREDIRNLRRVRWEVSPVFFTIERGDAPESTSVRYKIVHYELRSAEETLPFGKTDIVPKTNGAFSSFEFYTINPHQQNFHRYTLLATFEVVGKSAPSKYHFMFEAADGTILTLWESEKEWKRIKSRSQTGRIEVARWVARQCHGLAEGLSQFHKFSKFHDDPNPKTKGMHGDIKPDNILWYKGWIPGNSGPLSVQATDSPETSDEDDLGVLQLADFGLSSFHSTGTVHNVISSNDFLDYAAPETEGWLRHPPPADVWQLGCLFLDFVTWLPMEETTMHVNHASNLYNSKHSSSFVRDVINLVINRMLVVEPFDCLNQHQYPEKTKATCRISSSVASEILGGMLDMGNRSENYFQPSSVEKSVEYSKEPIVIKTTLKQMRQDVLDRSRENTENLEMEQSFNSRTIPHFRVSNVSALFAGLWTAPTEPWSSITRTGPTIAALIPASGDVAGPSYRNRNVHVAKENGREDSRCDSISVRARPWPYTAGA</sequence>
<dbReference type="InterPro" id="IPR000719">
    <property type="entry name" value="Prot_kinase_dom"/>
</dbReference>
<dbReference type="PROSITE" id="PS50011">
    <property type="entry name" value="PROTEIN_KINASE_DOM"/>
    <property type="match status" value="1"/>
</dbReference>
<dbReference type="Pfam" id="PF00069">
    <property type="entry name" value="Pkinase"/>
    <property type="match status" value="1"/>
</dbReference>
<dbReference type="GO" id="GO:0004674">
    <property type="term" value="F:protein serine/threonine kinase activity"/>
    <property type="evidence" value="ECO:0007669"/>
    <property type="project" value="TreeGrafter"/>
</dbReference>
<dbReference type="SUPFAM" id="SSF56112">
    <property type="entry name" value="Protein kinase-like (PK-like)"/>
    <property type="match status" value="1"/>
</dbReference>
<evidence type="ECO:0000259" key="2">
    <source>
        <dbReference type="PROSITE" id="PS50011"/>
    </source>
</evidence>
<feature type="region of interest" description="Disordered" evidence="1">
    <location>
        <begin position="1"/>
        <end position="20"/>
    </location>
</feature>
<reference evidence="3" key="1">
    <citation type="submission" date="2022-11" db="EMBL/GenBank/DDBJ databases">
        <authorList>
            <person name="Scott C."/>
            <person name="Bruce N."/>
        </authorList>
    </citation>
    <scope>NUCLEOTIDE SEQUENCE</scope>
</reference>
<dbReference type="PANTHER" id="PTHR24359">
    <property type="entry name" value="SERINE/THREONINE-PROTEIN KINASE SBK1"/>
    <property type="match status" value="1"/>
</dbReference>
<proteinExistence type="predicted"/>
<dbReference type="Gene3D" id="1.10.510.10">
    <property type="entry name" value="Transferase(Phosphotransferase) domain 1"/>
    <property type="match status" value="1"/>
</dbReference>
<accession>A0A9P1MAI9</accession>
<dbReference type="SMART" id="SM00220">
    <property type="entry name" value="S_TKc"/>
    <property type="match status" value="1"/>
</dbReference>
<feature type="domain" description="Protein kinase" evidence="2">
    <location>
        <begin position="179"/>
        <end position="510"/>
    </location>
</feature>
<dbReference type="AlphaFoldDB" id="A0A9P1MAI9"/>